<evidence type="ECO:0000313" key="1">
    <source>
        <dbReference type="EMBL" id="DAE21709.1"/>
    </source>
</evidence>
<sequence length="207" mass="24353">MARKKRKTTVYTKQRNRIMSAIRRLKKKGLQTDLYFPTEKELRSQGVKGQELAKLTRELKNISSLQIKESAYVPKKEWTEADFQPPFKQTDDSSFFDRVVITEWYNHLNQNTRGEAYGLLRTWMGGLIKEHGVHDVATMLQEGAEAGNILEWHTVYNADKATLYIGNMIDYLPDEGILYKEQMLDKVEYMKRMGDVLEQEEDWEYPF</sequence>
<reference evidence="1" key="1">
    <citation type="journal article" date="2021" name="Proc. Natl. Acad. Sci. U.S.A.">
        <title>A Catalog of Tens of Thousands of Viruses from Human Metagenomes Reveals Hidden Associations with Chronic Diseases.</title>
        <authorList>
            <person name="Tisza M.J."/>
            <person name="Buck C.B."/>
        </authorList>
    </citation>
    <scope>NUCLEOTIDE SEQUENCE</scope>
    <source>
        <strain evidence="1">Ct3lO13</strain>
    </source>
</reference>
<accession>A0A8S5QSK1</accession>
<dbReference type="EMBL" id="BK015715">
    <property type="protein sequence ID" value="DAE21709.1"/>
    <property type="molecule type" value="Genomic_DNA"/>
</dbReference>
<organism evidence="1">
    <name type="scientific">Podoviridae sp. ct3lO13</name>
    <dbReference type="NCBI Taxonomy" id="2826538"/>
    <lineage>
        <taxon>Viruses</taxon>
        <taxon>Duplodnaviria</taxon>
        <taxon>Heunggongvirae</taxon>
        <taxon>Uroviricota</taxon>
        <taxon>Caudoviricetes</taxon>
    </lineage>
</organism>
<protein>
    <submittedName>
        <fullName evidence="1">Uncharacterized protein</fullName>
    </submittedName>
</protein>
<name>A0A8S5QSK1_9CAUD</name>
<proteinExistence type="predicted"/>